<protein>
    <submittedName>
        <fullName evidence="3">Tape measure protein</fullName>
    </submittedName>
</protein>
<keyword evidence="1" id="KW-1133">Transmembrane helix</keyword>
<keyword evidence="4" id="KW-1185">Reference proteome</keyword>
<evidence type="ECO:0000313" key="4">
    <source>
        <dbReference type="Proteomes" id="UP001247754"/>
    </source>
</evidence>
<evidence type="ECO:0000256" key="1">
    <source>
        <dbReference type="SAM" id="Phobius"/>
    </source>
</evidence>
<evidence type="ECO:0000313" key="3">
    <source>
        <dbReference type="EMBL" id="MDR5654312.1"/>
    </source>
</evidence>
<dbReference type="InterPro" id="IPR013491">
    <property type="entry name" value="Tape_meas_N"/>
</dbReference>
<keyword evidence="1" id="KW-0812">Transmembrane</keyword>
<organism evidence="3 4">
    <name type="scientific">Ruixingdingia sedimenti</name>
    <dbReference type="NCBI Taxonomy" id="3073604"/>
    <lineage>
        <taxon>Bacteria</taxon>
        <taxon>Pseudomonadati</taxon>
        <taxon>Pseudomonadota</taxon>
        <taxon>Alphaproteobacteria</taxon>
        <taxon>Rhodobacterales</taxon>
        <taxon>Paracoccaceae</taxon>
        <taxon>Ruixingdingia</taxon>
    </lineage>
</organism>
<keyword evidence="1" id="KW-0472">Membrane</keyword>
<evidence type="ECO:0000259" key="2">
    <source>
        <dbReference type="Pfam" id="PF20155"/>
    </source>
</evidence>
<dbReference type="RefSeq" id="WP_310458481.1">
    <property type="nucleotide sequence ID" value="NZ_JAVKPH010000024.1"/>
</dbReference>
<feature type="domain" description="Tape measure protein N-terminal" evidence="2">
    <location>
        <begin position="61"/>
        <end position="251"/>
    </location>
</feature>
<dbReference type="Proteomes" id="UP001247754">
    <property type="component" value="Unassembled WGS sequence"/>
</dbReference>
<dbReference type="Pfam" id="PF20155">
    <property type="entry name" value="TMP_3"/>
    <property type="match status" value="1"/>
</dbReference>
<gene>
    <name evidence="3" type="ORF">RGD00_16990</name>
</gene>
<comment type="caution">
    <text evidence="3">The sequence shown here is derived from an EMBL/GenBank/DDBJ whole genome shotgun (WGS) entry which is preliminary data.</text>
</comment>
<dbReference type="NCBIfam" id="TIGR02675">
    <property type="entry name" value="tape_meas_nterm"/>
    <property type="match status" value="1"/>
</dbReference>
<proteinExistence type="predicted"/>
<feature type="transmembrane region" description="Helical" evidence="1">
    <location>
        <begin position="274"/>
        <end position="296"/>
    </location>
</feature>
<reference evidence="3 4" key="1">
    <citation type="submission" date="2023-09" db="EMBL/GenBank/DDBJ databases">
        <title>Xinfangfangia sedmenti sp. nov., isolated the sedment.</title>
        <authorList>
            <person name="Xu L."/>
        </authorList>
    </citation>
    <scope>NUCLEOTIDE SEQUENCE [LARGE SCALE GENOMIC DNA]</scope>
    <source>
        <strain evidence="3 4">LG-4</strain>
    </source>
</reference>
<dbReference type="EMBL" id="JAVKPH010000024">
    <property type="protein sequence ID" value="MDR5654312.1"/>
    <property type="molecule type" value="Genomic_DNA"/>
</dbReference>
<name>A0ABU1FBN6_9RHOB</name>
<accession>A0ABU1FBN6</accession>
<sequence>MAQKRVSVRLVAEGGRQVKAEFQGIGDAGERNFKRIERQADITGAVVRRVMGILGAAISTRQLVAYADQWTDLRSRVDLATGSQEAGAAVMERLAAMARRTYSSLGQTTESWLANATALRELGLTTAESLDFTEALNNAMVVSGARAERAASVQTALSRAMALGTLSGDNLNTVIQNGGRLAELLAAELGTTVSGLRRLGQEGGITGEVIRTALIGNLELLREEADSMPATIGDAFTLIGNAALQLVGTWDQMVGASSTVAAALIGLADNMERLAAIGIAFAGFMAARWVAGFVAAQVATISLAGALTLLRGAIIRTGIGALIVGAGELIYWFGQLVRGAGGFGTALSLLGDLAREVWERMKLGAVAMGLAIMASWADIKATIAEALQTSLEAVVGFGNGALNTFQGALDAIKVLWGALPSAIGDFAFQAANALIAGVEAMLNGVGQRINGFLEGINGGLEALGIERRISLIGNLELGRIDNPFAGSATEAGAQARAAFQAAFTAEPINMPDLGLSAYAEEARGEAESLRATMAGVAEAATAPLESIAALREAVTGSGLDAEAALNGARTAAEGLGESLEATGEAAGRAGGAGRGAGQALREAADTARGAWEATAEAVRAAQERSREIAQGLAQDIVGPIKEALQSGEFTWETFASAISRIAQNLANRLIELAFKPIENALMRAFSGMGGGGGFFASLFGFARGGAFAGGHELTAFARGGVVNRPTVFPFSRGIGLMGEAGPEAILPLRRGRDGRLGVEMNSTPAQPAQDMSTRIINVLDPSVVGDYLATPSGERAILNVIRRNRSALNA</sequence>
<feature type="transmembrane region" description="Helical" evidence="1">
    <location>
        <begin position="303"/>
        <end position="324"/>
    </location>
</feature>